<organism evidence="5 6">
    <name type="scientific">Pendulispora rubella</name>
    <dbReference type="NCBI Taxonomy" id="2741070"/>
    <lineage>
        <taxon>Bacteria</taxon>
        <taxon>Pseudomonadati</taxon>
        <taxon>Myxococcota</taxon>
        <taxon>Myxococcia</taxon>
        <taxon>Myxococcales</taxon>
        <taxon>Sorangiineae</taxon>
        <taxon>Pendulisporaceae</taxon>
        <taxon>Pendulispora</taxon>
    </lineage>
</organism>
<evidence type="ECO:0000256" key="1">
    <source>
        <dbReference type="ARBA" id="ARBA00023015"/>
    </source>
</evidence>
<dbReference type="SUPFAM" id="SSF46785">
    <property type="entry name" value="Winged helix' DNA-binding domain"/>
    <property type="match status" value="1"/>
</dbReference>
<dbReference type="PRINTS" id="PR00598">
    <property type="entry name" value="HTHMARR"/>
</dbReference>
<evidence type="ECO:0000259" key="4">
    <source>
        <dbReference type="PROSITE" id="PS50995"/>
    </source>
</evidence>
<keyword evidence="2" id="KW-0238">DNA-binding</keyword>
<keyword evidence="6" id="KW-1185">Reference proteome</keyword>
<evidence type="ECO:0000256" key="2">
    <source>
        <dbReference type="ARBA" id="ARBA00023125"/>
    </source>
</evidence>
<name>A0ABZ2KXY1_9BACT</name>
<dbReference type="InterPro" id="IPR036390">
    <property type="entry name" value="WH_DNA-bd_sf"/>
</dbReference>
<dbReference type="Pfam" id="PF01047">
    <property type="entry name" value="MarR"/>
    <property type="match status" value="1"/>
</dbReference>
<dbReference type="Gene3D" id="1.10.10.10">
    <property type="entry name" value="Winged helix-like DNA-binding domain superfamily/Winged helix DNA-binding domain"/>
    <property type="match status" value="1"/>
</dbReference>
<dbReference type="InterPro" id="IPR000835">
    <property type="entry name" value="HTH_MarR-typ"/>
</dbReference>
<keyword evidence="3" id="KW-0804">Transcription</keyword>
<accession>A0ABZ2KXY1</accession>
<keyword evidence="1" id="KW-0805">Transcription regulation</keyword>
<feature type="domain" description="HTH marR-type" evidence="4">
    <location>
        <begin position="1"/>
        <end position="130"/>
    </location>
</feature>
<protein>
    <submittedName>
        <fullName evidence="5">MarR family transcriptional regulator</fullName>
    </submittedName>
</protein>
<dbReference type="Proteomes" id="UP001374803">
    <property type="component" value="Chromosome"/>
</dbReference>
<dbReference type="EMBL" id="CP089983">
    <property type="protein sequence ID" value="WXB03425.1"/>
    <property type="molecule type" value="Genomic_DNA"/>
</dbReference>
<dbReference type="PANTHER" id="PTHR42756:SF1">
    <property type="entry name" value="TRANSCRIPTIONAL REPRESSOR OF EMRAB OPERON"/>
    <property type="match status" value="1"/>
</dbReference>
<dbReference type="SMART" id="SM00347">
    <property type="entry name" value="HTH_MARR"/>
    <property type="match status" value="1"/>
</dbReference>
<dbReference type="InterPro" id="IPR036388">
    <property type="entry name" value="WH-like_DNA-bd_sf"/>
</dbReference>
<evidence type="ECO:0000313" key="6">
    <source>
        <dbReference type="Proteomes" id="UP001374803"/>
    </source>
</evidence>
<gene>
    <name evidence="5" type="ORF">LVJ94_41790</name>
</gene>
<proteinExistence type="predicted"/>
<evidence type="ECO:0000313" key="5">
    <source>
        <dbReference type="EMBL" id="WXB03425.1"/>
    </source>
</evidence>
<sequence length="137" mass="15721">MNHLIIRLAHAHRATAATLLAEVNLYPGQELLLMRLWKTDGQSQTELANALNLDRSTVTRTVQRLEQQRLIYRKASATDGRATIVWLTAEGKRLRDKVDGLWDQLRELTLTGLTERHQTDLQRLLRRLEGNLRGSSE</sequence>
<reference evidence="5" key="1">
    <citation type="submission" date="2021-12" db="EMBL/GenBank/DDBJ databases">
        <title>Discovery of the Pendulisporaceae a myxobacterial family with distinct sporulation behavior and unique specialized metabolism.</title>
        <authorList>
            <person name="Garcia R."/>
            <person name="Popoff A."/>
            <person name="Bader C.D."/>
            <person name="Loehr J."/>
            <person name="Walesch S."/>
            <person name="Walt C."/>
            <person name="Boldt J."/>
            <person name="Bunk B."/>
            <person name="Haeckl F.J.F.P.J."/>
            <person name="Gunesch A.P."/>
            <person name="Birkelbach J."/>
            <person name="Nuebel U."/>
            <person name="Pietschmann T."/>
            <person name="Bach T."/>
            <person name="Mueller R."/>
        </authorList>
    </citation>
    <scope>NUCLEOTIDE SEQUENCE</scope>
    <source>
        <strain evidence="5">MSr11367</strain>
    </source>
</reference>
<dbReference type="RefSeq" id="WP_394833055.1">
    <property type="nucleotide sequence ID" value="NZ_CP089983.1"/>
</dbReference>
<evidence type="ECO:0000256" key="3">
    <source>
        <dbReference type="ARBA" id="ARBA00023163"/>
    </source>
</evidence>
<dbReference type="PANTHER" id="PTHR42756">
    <property type="entry name" value="TRANSCRIPTIONAL REGULATOR, MARR"/>
    <property type="match status" value="1"/>
</dbReference>
<dbReference type="PROSITE" id="PS50995">
    <property type="entry name" value="HTH_MARR_2"/>
    <property type="match status" value="1"/>
</dbReference>